<protein>
    <submittedName>
        <fullName evidence="1">Uncharacterized protein</fullName>
    </submittedName>
</protein>
<organism evidence="1">
    <name type="scientific">Caudovirales sp. ctTVN2</name>
    <dbReference type="NCBI Taxonomy" id="2827634"/>
    <lineage>
        <taxon>Viruses</taxon>
        <taxon>Duplodnaviria</taxon>
        <taxon>Heunggongvirae</taxon>
        <taxon>Uroviricota</taxon>
        <taxon>Caudoviricetes</taxon>
    </lineage>
</organism>
<sequence length="29" mass="3307">MAMPVSAVLVLWYNNGVKRNAKTTQEEQK</sequence>
<evidence type="ECO:0000313" key="1">
    <source>
        <dbReference type="EMBL" id="DAF47168.1"/>
    </source>
</evidence>
<accession>A0A8S5S8C4</accession>
<dbReference type="EMBL" id="BK032551">
    <property type="protein sequence ID" value="DAF47168.1"/>
    <property type="molecule type" value="Genomic_DNA"/>
</dbReference>
<reference evidence="1" key="1">
    <citation type="journal article" date="2021" name="Proc. Natl. Acad. Sci. U.S.A.">
        <title>A Catalog of Tens of Thousands of Viruses from Human Metagenomes Reveals Hidden Associations with Chronic Diseases.</title>
        <authorList>
            <person name="Tisza M.J."/>
            <person name="Buck C.B."/>
        </authorList>
    </citation>
    <scope>NUCLEOTIDE SEQUENCE</scope>
    <source>
        <strain evidence="1">CtTVN2</strain>
    </source>
</reference>
<proteinExistence type="predicted"/>
<name>A0A8S5S8C4_9CAUD</name>